<dbReference type="Proteomes" id="UP000257815">
    <property type="component" value="Segment"/>
</dbReference>
<accession>A0A346FHW3</accession>
<evidence type="ECO:0000313" key="2">
    <source>
        <dbReference type="Proteomes" id="UP000257815"/>
    </source>
</evidence>
<sequence>MATTSYRIQDLKQYTGSLSTSDFLLVKIKKRTGMIGDEDMKISMNLFLDQLAQGFFPITGGVLKGNLTIANGYLLSLADKNDVAVSIGGFTADNRLQIGNINRGLTLVTISDVQIKRGANSYEVYHAGNLPNVTKIDSYYNAGFVGTSHSINMGQYTDYQMTLQNPTTALDFSSGFVKRAVETITMLITQGSGSNKVTWPDNIKWANGYPPTLSYKAGKTDIITFISYDLGESWLGLMTAAGVS</sequence>
<gene>
    <name evidence="1" type="ORF">SUNLIREN_93</name>
</gene>
<dbReference type="EMBL" id="MH426725">
    <property type="protein sequence ID" value="AXN57393.1"/>
    <property type="molecule type" value="Genomic_DNA"/>
</dbReference>
<proteinExistence type="predicted"/>
<organism evidence="1 2">
    <name type="scientific">Erwinia phage SunLIRen</name>
    <dbReference type="NCBI Taxonomy" id="2267654"/>
    <lineage>
        <taxon>Viruses</taxon>
        <taxon>Duplodnaviria</taxon>
        <taxon>Heunggongvirae</taxon>
        <taxon>Uroviricota</taxon>
        <taxon>Caudoviricetes</taxon>
        <taxon>Andersonviridae</taxon>
        <taxon>Ounavirinae</taxon>
        <taxon>Kolesnikvirus</taxon>
        <taxon>Kolesnikvirus Ea214</taxon>
    </lineage>
</organism>
<evidence type="ECO:0000313" key="1">
    <source>
        <dbReference type="EMBL" id="AXN57393.1"/>
    </source>
</evidence>
<name>A0A346FHW3_9CAUD</name>
<reference evidence="2" key="1">
    <citation type="submission" date="2018-06" db="EMBL/GenBank/DDBJ databases">
        <authorList>
            <person name="Sharma R."/>
            <person name="Ke K."/>
            <person name="Breakwell D.P."/>
            <person name="Hope S."/>
            <person name="Grose J.H."/>
        </authorList>
    </citation>
    <scope>NUCLEOTIDE SEQUENCE [LARGE SCALE GENOMIC DNA]</scope>
</reference>
<protein>
    <submittedName>
        <fullName evidence="1">Putative tail fiber protein</fullName>
    </submittedName>
</protein>